<evidence type="ECO:0000313" key="2">
    <source>
        <dbReference type="EMBL" id="ORD93113.1"/>
    </source>
</evidence>
<feature type="transmembrane region" description="Helical" evidence="1">
    <location>
        <begin position="82"/>
        <end position="101"/>
    </location>
</feature>
<comment type="caution">
    <text evidence="2">The sequence shown here is derived from an EMBL/GenBank/DDBJ whole genome shotgun (WGS) entry which is preliminary data.</text>
</comment>
<sequence>MGYVDVMGYAVEAELVEMEYDDVMVEYVTELVVTEYEAEYVIVTVMEYDAVTVEYMVAVVAVMADYVMAVCVMAAELVLLNYAFSISLFLTSFCLHLLTVLDLVGIQVDVEHCDELEHCEMLEHCDELDCKVALVAIHPLLQIPCFLLV</sequence>
<evidence type="ECO:0000256" key="1">
    <source>
        <dbReference type="SAM" id="Phobius"/>
    </source>
</evidence>
<keyword evidence="3" id="KW-1185">Reference proteome</keyword>
<dbReference type="EMBL" id="LWDP01000206">
    <property type="protein sequence ID" value="ORD93113.1"/>
    <property type="molecule type" value="Genomic_DNA"/>
</dbReference>
<accession>A0A1Y1S417</accession>
<proteinExistence type="predicted"/>
<gene>
    <name evidence="2" type="ORF">ECANGB1_1189</name>
</gene>
<organism evidence="2 3">
    <name type="scientific">Enterospora canceri</name>
    <dbReference type="NCBI Taxonomy" id="1081671"/>
    <lineage>
        <taxon>Eukaryota</taxon>
        <taxon>Fungi</taxon>
        <taxon>Fungi incertae sedis</taxon>
        <taxon>Microsporidia</taxon>
        <taxon>Enterocytozoonidae</taxon>
        <taxon>Enterospora</taxon>
    </lineage>
</organism>
<dbReference type="AlphaFoldDB" id="A0A1Y1S417"/>
<dbReference type="VEuPathDB" id="MicrosporidiaDB:ECANGB1_1189"/>
<keyword evidence="1" id="KW-1133">Transmembrane helix</keyword>
<keyword evidence="1" id="KW-0472">Membrane</keyword>
<dbReference type="Proteomes" id="UP000192639">
    <property type="component" value="Unassembled WGS sequence"/>
</dbReference>
<keyword evidence="1" id="KW-0812">Transmembrane</keyword>
<feature type="transmembrane region" description="Helical" evidence="1">
    <location>
        <begin position="55"/>
        <end position="75"/>
    </location>
</feature>
<reference evidence="2 3" key="1">
    <citation type="journal article" date="2017" name="Environ. Microbiol.">
        <title>Decay of the glycolytic pathway and adaptation to intranuclear parasitism within Enterocytozoonidae microsporidia.</title>
        <authorList>
            <person name="Wiredu Boakye D."/>
            <person name="Jaroenlak P."/>
            <person name="Prachumwat A."/>
            <person name="Williams T.A."/>
            <person name="Bateman K.S."/>
            <person name="Itsathitphaisarn O."/>
            <person name="Sritunyalucksana K."/>
            <person name="Paszkiewicz K.H."/>
            <person name="Moore K.A."/>
            <person name="Stentiford G.D."/>
            <person name="Williams B.A."/>
        </authorList>
    </citation>
    <scope>NUCLEOTIDE SEQUENCE [LARGE SCALE GENOMIC DNA]</scope>
    <source>
        <strain evidence="2 3">GB1</strain>
    </source>
</reference>
<evidence type="ECO:0000313" key="3">
    <source>
        <dbReference type="Proteomes" id="UP000192639"/>
    </source>
</evidence>
<protein>
    <submittedName>
        <fullName evidence="2">Uncharacterized protein</fullName>
    </submittedName>
</protein>
<name>A0A1Y1S417_9MICR</name>